<dbReference type="EMBL" id="RWGY01000051">
    <property type="protein sequence ID" value="TVU05860.1"/>
    <property type="molecule type" value="Genomic_DNA"/>
</dbReference>
<feature type="transmembrane region" description="Helical" evidence="1">
    <location>
        <begin position="161"/>
        <end position="187"/>
    </location>
</feature>
<sequence length="227" mass="24412">MAVADDAVVVVVVVSAPPPPEPEPAPAPCRLATALDCLLLASFWVIYASTGALTVAGRVSGTDSPAYQALVRTSVGAYLLLALAVVAWCLYELATGLRLLKAAVAVVKNKKKVSFWKVLAASIREKDTFLLGWLASALFYLLAVIGVVMTEVVPRGKCHRIGAALFDLGIPVVAAIFCFILVPIIALKFAKNKDWRNSIVISEAKTIKEDVRYQHEAHVSDLKFPNI</sequence>
<keyword evidence="3" id="KW-1185">Reference proteome</keyword>
<comment type="caution">
    <text evidence="2">The sequence shown here is derived from an EMBL/GenBank/DDBJ whole genome shotgun (WGS) entry which is preliminary data.</text>
</comment>
<evidence type="ECO:0000313" key="3">
    <source>
        <dbReference type="Proteomes" id="UP000324897"/>
    </source>
</evidence>
<feature type="transmembrane region" description="Helical" evidence="1">
    <location>
        <begin position="69"/>
        <end position="91"/>
    </location>
</feature>
<keyword evidence="1" id="KW-1133">Transmembrane helix</keyword>
<dbReference type="AlphaFoldDB" id="A0A5J9T3A0"/>
<reference evidence="2 3" key="1">
    <citation type="journal article" date="2019" name="Sci. Rep.">
        <title>A high-quality genome of Eragrostis curvula grass provides insights into Poaceae evolution and supports new strategies to enhance forage quality.</title>
        <authorList>
            <person name="Carballo J."/>
            <person name="Santos B.A.C.M."/>
            <person name="Zappacosta D."/>
            <person name="Garbus I."/>
            <person name="Selva J.P."/>
            <person name="Gallo C.A."/>
            <person name="Diaz A."/>
            <person name="Albertini E."/>
            <person name="Caccamo M."/>
            <person name="Echenique V."/>
        </authorList>
    </citation>
    <scope>NUCLEOTIDE SEQUENCE [LARGE SCALE GENOMIC DNA]</scope>
    <source>
        <strain evidence="3">cv. Victoria</strain>
        <tissue evidence="2">Leaf</tissue>
    </source>
</reference>
<feature type="transmembrane region" description="Helical" evidence="1">
    <location>
        <begin position="129"/>
        <end position="149"/>
    </location>
</feature>
<dbReference type="Gramene" id="TVU05860">
    <property type="protein sequence ID" value="TVU05860"/>
    <property type="gene ID" value="EJB05_49044"/>
</dbReference>
<proteinExistence type="predicted"/>
<name>A0A5J9T3A0_9POAL</name>
<feature type="transmembrane region" description="Helical" evidence="1">
    <location>
        <begin position="37"/>
        <end position="57"/>
    </location>
</feature>
<accession>A0A5J9T3A0</accession>
<keyword evidence="1" id="KW-0812">Transmembrane</keyword>
<protein>
    <submittedName>
        <fullName evidence="2">Uncharacterized protein</fullName>
    </submittedName>
</protein>
<gene>
    <name evidence="2" type="ORF">EJB05_49044</name>
</gene>
<organism evidence="2 3">
    <name type="scientific">Eragrostis curvula</name>
    <name type="common">weeping love grass</name>
    <dbReference type="NCBI Taxonomy" id="38414"/>
    <lineage>
        <taxon>Eukaryota</taxon>
        <taxon>Viridiplantae</taxon>
        <taxon>Streptophyta</taxon>
        <taxon>Embryophyta</taxon>
        <taxon>Tracheophyta</taxon>
        <taxon>Spermatophyta</taxon>
        <taxon>Magnoliopsida</taxon>
        <taxon>Liliopsida</taxon>
        <taxon>Poales</taxon>
        <taxon>Poaceae</taxon>
        <taxon>PACMAD clade</taxon>
        <taxon>Chloridoideae</taxon>
        <taxon>Eragrostideae</taxon>
        <taxon>Eragrostidinae</taxon>
        <taxon>Eragrostis</taxon>
    </lineage>
</organism>
<evidence type="ECO:0000256" key="1">
    <source>
        <dbReference type="SAM" id="Phobius"/>
    </source>
</evidence>
<keyword evidence="1" id="KW-0472">Membrane</keyword>
<dbReference type="Proteomes" id="UP000324897">
    <property type="component" value="Unassembled WGS sequence"/>
</dbReference>
<evidence type="ECO:0000313" key="2">
    <source>
        <dbReference type="EMBL" id="TVU05860.1"/>
    </source>
</evidence>